<dbReference type="SUPFAM" id="SSF53067">
    <property type="entry name" value="Actin-like ATPase domain"/>
    <property type="match status" value="2"/>
</dbReference>
<evidence type="ECO:0008006" key="4">
    <source>
        <dbReference type="Google" id="ProtNLM"/>
    </source>
</evidence>
<protein>
    <recommendedName>
        <fullName evidence="4">Transcriptional regulator</fullName>
    </recommendedName>
</protein>
<dbReference type="InterPro" id="IPR043129">
    <property type="entry name" value="ATPase_NBD"/>
</dbReference>
<dbReference type="OrthoDB" id="9810372at2"/>
<dbReference type="RefSeq" id="WP_054207507.1">
    <property type="nucleotide sequence ID" value="NZ_LGSZ01000017.1"/>
</dbReference>
<dbReference type="PANTHER" id="PTHR18964">
    <property type="entry name" value="ROK (REPRESSOR, ORF, KINASE) FAMILY"/>
    <property type="match status" value="1"/>
</dbReference>
<dbReference type="InterPro" id="IPR036390">
    <property type="entry name" value="WH_DNA-bd_sf"/>
</dbReference>
<dbReference type="PANTHER" id="PTHR18964:SF149">
    <property type="entry name" value="BIFUNCTIONAL UDP-N-ACETYLGLUCOSAMINE 2-EPIMERASE_N-ACETYLMANNOSAMINE KINASE"/>
    <property type="match status" value="1"/>
</dbReference>
<dbReference type="Pfam" id="PF00480">
    <property type="entry name" value="ROK"/>
    <property type="match status" value="1"/>
</dbReference>
<dbReference type="EMBL" id="LGSZ01000017">
    <property type="protein sequence ID" value="KPH82624.1"/>
    <property type="molecule type" value="Genomic_DNA"/>
</dbReference>
<evidence type="ECO:0000313" key="3">
    <source>
        <dbReference type="Proteomes" id="UP000037822"/>
    </source>
</evidence>
<name>A0A0N1F886_9HYPH</name>
<comment type="similarity">
    <text evidence="1">Belongs to the ROK (NagC/XylR) family.</text>
</comment>
<keyword evidence="3" id="KW-1185">Reference proteome</keyword>
<dbReference type="Proteomes" id="UP000037822">
    <property type="component" value="Unassembled WGS sequence"/>
</dbReference>
<proteinExistence type="inferred from homology"/>
<accession>A0A0N1F886</accession>
<dbReference type="SUPFAM" id="SSF46785">
    <property type="entry name" value="Winged helix' DNA-binding domain"/>
    <property type="match status" value="1"/>
</dbReference>
<dbReference type="PATRIC" id="fig|1526658.3.peg.3092"/>
<gene>
    <name evidence="2" type="ORF">AE618_02630</name>
</gene>
<dbReference type="InterPro" id="IPR000600">
    <property type="entry name" value="ROK"/>
</dbReference>
<comment type="caution">
    <text evidence="2">The sequence shown here is derived from an EMBL/GenBank/DDBJ whole genome shotgun (WGS) entry which is preliminary data.</text>
</comment>
<dbReference type="Gene3D" id="3.30.420.40">
    <property type="match status" value="2"/>
</dbReference>
<dbReference type="InterPro" id="IPR036388">
    <property type="entry name" value="WH-like_DNA-bd_sf"/>
</dbReference>
<dbReference type="Gene3D" id="1.10.10.10">
    <property type="entry name" value="Winged helix-like DNA-binding domain superfamily/Winged helix DNA-binding domain"/>
    <property type="match status" value="1"/>
</dbReference>
<organism evidence="2 3">
    <name type="scientific">Bosea vaviloviae</name>
    <dbReference type="NCBI Taxonomy" id="1526658"/>
    <lineage>
        <taxon>Bacteria</taxon>
        <taxon>Pseudomonadati</taxon>
        <taxon>Pseudomonadota</taxon>
        <taxon>Alphaproteobacteria</taxon>
        <taxon>Hyphomicrobiales</taxon>
        <taxon>Boseaceae</taxon>
        <taxon>Bosea</taxon>
    </lineage>
</organism>
<evidence type="ECO:0000256" key="1">
    <source>
        <dbReference type="ARBA" id="ARBA00006479"/>
    </source>
</evidence>
<dbReference type="AlphaFoldDB" id="A0A0N1F886"/>
<reference evidence="2 3" key="1">
    <citation type="submission" date="2015-07" db="EMBL/GenBank/DDBJ databases">
        <title>Whole genome sequencing of Bosea vaviloviae isolated from cave pool.</title>
        <authorList>
            <person name="Tan N.E.H."/>
            <person name="Lee Y.P."/>
            <person name="Gan H.M."/>
            <person name="Barton H."/>
            <person name="Savka M.A."/>
        </authorList>
    </citation>
    <scope>NUCLEOTIDE SEQUENCE [LARGE SCALE GENOMIC DNA]</scope>
    <source>
        <strain evidence="2 3">SD260</strain>
    </source>
</reference>
<evidence type="ECO:0000313" key="2">
    <source>
        <dbReference type="EMBL" id="KPH82624.1"/>
    </source>
</evidence>
<sequence length="394" mass="41975">MILAMLDDSRFSAAHDRDCARVYRVVLARLAHSRSDIGRRLGLRSTTTSRVVADLVSRRLLLETMGETAGRGRPAATLIANTRRIGASVIHVSSQSLSGALVDLSGHIVTQRSITIAGDADNGAIATVMAQLGGQLLAAMPDGMSHAGTAVSLSGLLDLSRGQWLMASRWPRMRGLDIAAVLAPVAGPVEICRNLDAEMRARAVREPEQFAGSTLLLHWGWGIGLCFAVDGRPFAPAGSFGEIGHWRLSALGERRCGCGNTGCLETGAALWSLLPALRRHWPDLDEDEVRLALQLAGRDLVALPEIDAATRLVVRALANACRIFFPTRIAVSGPFVANPGLWAHFEALLRAEGTMDGLAVPQLGSVRASQLHEIHGAAAPLLGRATEALLMQQV</sequence>